<sequence length="167" mass="18267">MNKAKIVKASLLVGMGIASFAVAGEAANAAILYRAYNPNTGEHLYTQNYNEIPFVVQAGWRDEALAWEVPSRGTPIYRVFNPNNGGDHHYTANVAEVEMLVDVGWQFEGIAWYSGGGTPVHRLYNPNAVTGTHHLTANGDEKDILIRAGWRYEGVAMYSGPDAALEE</sequence>
<keyword evidence="1" id="KW-0732">Signal</keyword>
<dbReference type="Proteomes" id="UP000664601">
    <property type="component" value="Unassembled WGS sequence"/>
</dbReference>
<feature type="signal peptide" evidence="1">
    <location>
        <begin position="1"/>
        <end position="23"/>
    </location>
</feature>
<evidence type="ECO:0000313" key="3">
    <source>
        <dbReference type="EMBL" id="MBO1306335.1"/>
    </source>
</evidence>
<feature type="chain" id="PRO_5045795293" description="DUF5648 domain-containing protein" evidence="1">
    <location>
        <begin position="24"/>
        <end position="167"/>
    </location>
</feature>
<dbReference type="RefSeq" id="WP_207673265.1">
    <property type="nucleotide sequence ID" value="NZ_JAFREM010000014.1"/>
</dbReference>
<evidence type="ECO:0000313" key="4">
    <source>
        <dbReference type="Proteomes" id="UP000664601"/>
    </source>
</evidence>
<dbReference type="EMBL" id="JAFREM010000014">
    <property type="protein sequence ID" value="MBO1306335.1"/>
    <property type="molecule type" value="Genomic_DNA"/>
</dbReference>
<reference evidence="3 4" key="1">
    <citation type="submission" date="2021-03" db="EMBL/GenBank/DDBJ databases">
        <title>Enterococcal diversity collection.</title>
        <authorList>
            <person name="Gilmore M.S."/>
            <person name="Schwartzman J."/>
            <person name="Van Tyne D."/>
            <person name="Martin M."/>
            <person name="Earl A.M."/>
            <person name="Manson A.L."/>
            <person name="Straub T."/>
            <person name="Salamzade R."/>
            <person name="Saavedra J."/>
            <person name="Lebreton F."/>
            <person name="Prichula J."/>
            <person name="Schaufler K."/>
            <person name="Gaca A."/>
            <person name="Sgardioli B."/>
            <person name="Wagenaar J."/>
            <person name="Strong T."/>
        </authorList>
    </citation>
    <scope>NUCLEOTIDE SEQUENCE [LARGE SCALE GENOMIC DNA]</scope>
    <source>
        <strain evidence="3 4">669A</strain>
    </source>
</reference>
<keyword evidence="4" id="KW-1185">Reference proteome</keyword>
<feature type="domain" description="DUF5648" evidence="2">
    <location>
        <begin position="32"/>
        <end position="159"/>
    </location>
</feature>
<comment type="caution">
    <text evidence="3">The sequence shown here is derived from an EMBL/GenBank/DDBJ whole genome shotgun (WGS) entry which is preliminary data.</text>
</comment>
<name>A0ABS3L9Q2_9ENTE</name>
<proteinExistence type="predicted"/>
<evidence type="ECO:0000259" key="2">
    <source>
        <dbReference type="Pfam" id="PF18885"/>
    </source>
</evidence>
<organism evidence="3 4">
    <name type="scientific">Candidatus Enterococcus moelleringii</name>
    <dbReference type="NCBI Taxonomy" id="2815325"/>
    <lineage>
        <taxon>Bacteria</taxon>
        <taxon>Bacillati</taxon>
        <taxon>Bacillota</taxon>
        <taxon>Bacilli</taxon>
        <taxon>Lactobacillales</taxon>
        <taxon>Enterococcaceae</taxon>
        <taxon>Enterococcus</taxon>
    </lineage>
</organism>
<dbReference type="InterPro" id="IPR043708">
    <property type="entry name" value="DUF5648"/>
</dbReference>
<gene>
    <name evidence="3" type="ORF">JZO70_09200</name>
</gene>
<dbReference type="Pfam" id="PF18885">
    <property type="entry name" value="DUF5648"/>
    <property type="match status" value="1"/>
</dbReference>
<evidence type="ECO:0000256" key="1">
    <source>
        <dbReference type="SAM" id="SignalP"/>
    </source>
</evidence>
<accession>A0ABS3L9Q2</accession>
<protein>
    <recommendedName>
        <fullName evidence="2">DUF5648 domain-containing protein</fullName>
    </recommendedName>
</protein>